<dbReference type="Proteomes" id="UP001156627">
    <property type="component" value="Unassembled WGS sequence"/>
</dbReference>
<keyword evidence="4" id="KW-1185">Reference proteome</keyword>
<dbReference type="Gene3D" id="2.120.10.30">
    <property type="entry name" value="TolB, C-terminal domain"/>
    <property type="match status" value="1"/>
</dbReference>
<evidence type="ECO:0000313" key="3">
    <source>
        <dbReference type="EMBL" id="GLQ90768.1"/>
    </source>
</evidence>
<dbReference type="InterPro" id="IPR051262">
    <property type="entry name" value="SMP-30/CGR1_Lactonase"/>
</dbReference>
<sequence>MTSKQPISSEALVLMNGIAMGESPRWHQGRLWFADWGAQQIVAVDLAGTSEVMMDTHLDLPFSIDWLPDGRLLLVAGRASLILRKENDGTVVTHSDLRSVSDMGWNEIVVDRNGRAYVNGGPGIIAVVNADGSARQVADNIAFPNGMAITPDNKTLIIAESHGKRLTAFDIDVDGGLSHRRIWADLVDGVPDGICIDTDNAVWYADVPNKRCVRVREGGEVLQTVAVDRGCFACMLGGADGKTLFIVATEWRGMAQAAAVAAERTGLILTVRAPAAAAGRP</sequence>
<dbReference type="Pfam" id="PF08450">
    <property type="entry name" value="SGL"/>
    <property type="match status" value="1"/>
</dbReference>
<gene>
    <name evidence="3" type="ORF">GCM10007898_43440</name>
</gene>
<dbReference type="PANTHER" id="PTHR47572">
    <property type="entry name" value="LIPOPROTEIN-RELATED"/>
    <property type="match status" value="1"/>
</dbReference>
<accession>A0ABQ5XGJ2</accession>
<feature type="domain" description="SMP-30/Gluconolactonase/LRE-like region" evidence="2">
    <location>
        <begin position="20"/>
        <end position="248"/>
    </location>
</feature>
<evidence type="ECO:0000313" key="4">
    <source>
        <dbReference type="Proteomes" id="UP001156627"/>
    </source>
</evidence>
<dbReference type="InterPro" id="IPR013658">
    <property type="entry name" value="SGL"/>
</dbReference>
<reference evidence="4" key="1">
    <citation type="journal article" date="2019" name="Int. J. Syst. Evol. Microbiol.">
        <title>The Global Catalogue of Microorganisms (GCM) 10K type strain sequencing project: providing services to taxonomists for standard genome sequencing and annotation.</title>
        <authorList>
            <consortium name="The Broad Institute Genomics Platform"/>
            <consortium name="The Broad Institute Genome Sequencing Center for Infectious Disease"/>
            <person name="Wu L."/>
            <person name="Ma J."/>
        </authorList>
    </citation>
    <scope>NUCLEOTIDE SEQUENCE [LARGE SCALE GENOMIC DNA]</scope>
    <source>
        <strain evidence="4">NBRC 111981</strain>
    </source>
</reference>
<keyword evidence="1" id="KW-0378">Hydrolase</keyword>
<dbReference type="PANTHER" id="PTHR47572:SF4">
    <property type="entry name" value="LACTONASE DRP35"/>
    <property type="match status" value="1"/>
</dbReference>
<dbReference type="InterPro" id="IPR005511">
    <property type="entry name" value="SMP-30"/>
</dbReference>
<dbReference type="EMBL" id="BSOA01000050">
    <property type="protein sequence ID" value="GLQ90768.1"/>
    <property type="molecule type" value="Genomic_DNA"/>
</dbReference>
<name>A0ABQ5XGJ2_9GAMM</name>
<dbReference type="PRINTS" id="PR01790">
    <property type="entry name" value="SMP30FAMILY"/>
</dbReference>
<comment type="caution">
    <text evidence="3">The sequence shown here is derived from an EMBL/GenBank/DDBJ whole genome shotgun (WGS) entry which is preliminary data.</text>
</comment>
<evidence type="ECO:0000259" key="2">
    <source>
        <dbReference type="Pfam" id="PF08450"/>
    </source>
</evidence>
<evidence type="ECO:0000256" key="1">
    <source>
        <dbReference type="ARBA" id="ARBA00022801"/>
    </source>
</evidence>
<proteinExistence type="predicted"/>
<dbReference type="RefSeq" id="WP_284334184.1">
    <property type="nucleotide sequence ID" value="NZ_BSOA01000050.1"/>
</dbReference>
<dbReference type="InterPro" id="IPR011042">
    <property type="entry name" value="6-blade_b-propeller_TolB-like"/>
</dbReference>
<organism evidence="3 4">
    <name type="scientific">Dyella flagellata</name>
    <dbReference type="NCBI Taxonomy" id="1867833"/>
    <lineage>
        <taxon>Bacteria</taxon>
        <taxon>Pseudomonadati</taxon>
        <taxon>Pseudomonadota</taxon>
        <taxon>Gammaproteobacteria</taxon>
        <taxon>Lysobacterales</taxon>
        <taxon>Rhodanobacteraceae</taxon>
        <taxon>Dyella</taxon>
    </lineage>
</organism>
<protein>
    <submittedName>
        <fullName evidence="3">Gluconolactonase</fullName>
    </submittedName>
</protein>
<dbReference type="SUPFAM" id="SSF63829">
    <property type="entry name" value="Calcium-dependent phosphotriesterase"/>
    <property type="match status" value="1"/>
</dbReference>